<dbReference type="GO" id="GO:0030686">
    <property type="term" value="C:90S preribosome"/>
    <property type="evidence" value="ECO:0007669"/>
    <property type="project" value="TreeGrafter"/>
</dbReference>
<dbReference type="WBParaSite" id="TREG1_60820.1">
    <property type="protein sequence ID" value="TREG1_60820.1"/>
    <property type="gene ID" value="TREG1_60820"/>
</dbReference>
<proteinExistence type="predicted"/>
<evidence type="ECO:0000256" key="1">
    <source>
        <dbReference type="SAM" id="MobiDB-lite"/>
    </source>
</evidence>
<dbReference type="GO" id="GO:0030490">
    <property type="term" value="P:maturation of SSU-rRNA"/>
    <property type="evidence" value="ECO:0007669"/>
    <property type="project" value="TreeGrafter"/>
</dbReference>
<reference evidence="2" key="1">
    <citation type="submission" date="2022-06" db="EMBL/GenBank/DDBJ databases">
        <authorList>
            <person name="Berger JAMES D."/>
            <person name="Berger JAMES D."/>
        </authorList>
    </citation>
    <scope>NUCLEOTIDE SEQUENCE [LARGE SCALE GENOMIC DNA]</scope>
</reference>
<feature type="compositionally biased region" description="Low complexity" evidence="1">
    <location>
        <begin position="350"/>
        <end position="361"/>
    </location>
</feature>
<feature type="region of interest" description="Disordered" evidence="1">
    <location>
        <begin position="259"/>
        <end position="328"/>
    </location>
</feature>
<feature type="compositionally biased region" description="Polar residues" evidence="1">
    <location>
        <begin position="454"/>
        <end position="463"/>
    </location>
</feature>
<reference evidence="3" key="2">
    <citation type="submission" date="2023-11" db="UniProtKB">
        <authorList>
            <consortium name="WormBaseParasite"/>
        </authorList>
    </citation>
    <scope>IDENTIFICATION</scope>
</reference>
<dbReference type="AlphaFoldDB" id="A0AA85JYF1"/>
<feature type="compositionally biased region" description="Basic residues" evidence="1">
    <location>
        <begin position="440"/>
        <end position="453"/>
    </location>
</feature>
<protein>
    <recommendedName>
        <fullName evidence="4">SRF-dependent transcription regulation-associated protein</fullName>
    </recommendedName>
</protein>
<keyword evidence="2" id="KW-1185">Reference proteome</keyword>
<sequence>MTLTFSLHDEVPEPSATAEGLNEELTKMRKIVRAAKVHVSRDLIRYIKKLQKKTSHLNSCKRLENKIKNRISDVKLLHSLSVVRLCKRLLAEDPTLESKNGNRPTQEDRLIMRLRSSRPVAAFVESFRGNHKDWRSLVHYLFYKNISGKWKSREQKSRNRKVRGSLPLPPAPVQKPDEATSQEESLSVVRLCKRLLAEDPTLESKNGNRPTQEDRLIMRLRSSRPVAAFVESFRGNHKDWRSLVHYLFYKNISGKWKSREQKSRNRKVRGSLPLPPAPVQKPDEATSQEESYSSSAYRINNETEESKDSTKPLTVPSNPFADGDDVLSDADSDLAEMMITQLLERKGIKKCNPTKNNSSSSSKEKITPPVDSIPSTIEAMKSKMSKSKDLSSASNTSHVKKKQISSPSLDENQPKKLKEDPLFEELDDLLGDDDKEVRKSFKNKTFKNPRSKQTKGSTISSRPTPRRHDSTKFSNKLKPNTLQMHKTTPPVSTAPLPSELTKPGLHPSWEAKRLEKAKIVNITKGPPPEAKRIVFDD</sequence>
<dbReference type="PANTHER" id="PTHR23325">
    <property type="entry name" value="SERUM RESPONSE FACTOR-BINDING"/>
    <property type="match status" value="1"/>
</dbReference>
<feature type="compositionally biased region" description="Acidic residues" evidence="1">
    <location>
        <begin position="422"/>
        <end position="434"/>
    </location>
</feature>
<accession>A0AA85JYF1</accession>
<feature type="compositionally biased region" description="Basic and acidic residues" evidence="1">
    <location>
        <begin position="412"/>
        <end position="421"/>
    </location>
</feature>
<evidence type="ECO:0008006" key="4">
    <source>
        <dbReference type="Google" id="ProtNLM"/>
    </source>
</evidence>
<dbReference type="PANTHER" id="PTHR23325:SF1">
    <property type="entry name" value="SERUM RESPONSE FACTOR-BINDING PROTEIN 1"/>
    <property type="match status" value="1"/>
</dbReference>
<evidence type="ECO:0000313" key="3">
    <source>
        <dbReference type="WBParaSite" id="TREG1_60820.1"/>
    </source>
</evidence>
<feature type="compositionally biased region" description="Polar residues" evidence="1">
    <location>
        <begin position="288"/>
        <end position="300"/>
    </location>
</feature>
<organism evidence="2 3">
    <name type="scientific">Trichobilharzia regenti</name>
    <name type="common">Nasal bird schistosome</name>
    <dbReference type="NCBI Taxonomy" id="157069"/>
    <lineage>
        <taxon>Eukaryota</taxon>
        <taxon>Metazoa</taxon>
        <taxon>Spiralia</taxon>
        <taxon>Lophotrochozoa</taxon>
        <taxon>Platyhelminthes</taxon>
        <taxon>Trematoda</taxon>
        <taxon>Digenea</taxon>
        <taxon>Strigeidida</taxon>
        <taxon>Schistosomatoidea</taxon>
        <taxon>Schistosomatidae</taxon>
        <taxon>Trichobilharzia</taxon>
    </lineage>
</organism>
<feature type="region of interest" description="Disordered" evidence="1">
    <location>
        <begin position="349"/>
        <end position="507"/>
    </location>
</feature>
<feature type="compositionally biased region" description="Polar residues" evidence="1">
    <location>
        <begin position="472"/>
        <end position="491"/>
    </location>
</feature>
<evidence type="ECO:0000313" key="2">
    <source>
        <dbReference type="Proteomes" id="UP000050795"/>
    </source>
</evidence>
<name>A0AA85JYF1_TRIRE</name>
<dbReference type="Proteomes" id="UP000050795">
    <property type="component" value="Unassembled WGS sequence"/>
</dbReference>
<dbReference type="InterPro" id="IPR037393">
    <property type="entry name" value="Bud22/SRFB1"/>
</dbReference>
<feature type="region of interest" description="Disordered" evidence="1">
    <location>
        <begin position="153"/>
        <end position="185"/>
    </location>
</feature>
<dbReference type="GO" id="GO:0005634">
    <property type="term" value="C:nucleus"/>
    <property type="evidence" value="ECO:0007669"/>
    <property type="project" value="TreeGrafter"/>
</dbReference>